<dbReference type="Proteomes" id="UP001596545">
    <property type="component" value="Unassembled WGS sequence"/>
</dbReference>
<evidence type="ECO:0000313" key="2">
    <source>
        <dbReference type="EMBL" id="MFC7323274.1"/>
    </source>
</evidence>
<dbReference type="AlphaFoldDB" id="A0ABD6AG83"/>
<dbReference type="CDD" id="cd00085">
    <property type="entry name" value="HNHc"/>
    <property type="match status" value="1"/>
</dbReference>
<evidence type="ECO:0000313" key="3">
    <source>
        <dbReference type="Proteomes" id="UP001596545"/>
    </source>
</evidence>
<keyword evidence="2" id="KW-0540">Nuclease</keyword>
<dbReference type="InterPro" id="IPR002711">
    <property type="entry name" value="HNH"/>
</dbReference>
<keyword evidence="3" id="KW-1185">Reference proteome</keyword>
<feature type="domain" description="HNH" evidence="1">
    <location>
        <begin position="9"/>
        <end position="43"/>
    </location>
</feature>
<dbReference type="InterPro" id="IPR003615">
    <property type="entry name" value="HNH_nuc"/>
</dbReference>
<keyword evidence="2" id="KW-0255">Endonuclease</keyword>
<reference evidence="2 3" key="1">
    <citation type="journal article" date="2019" name="Int. J. Syst. Evol. Microbiol.">
        <title>The Global Catalogue of Microorganisms (GCM) 10K type strain sequencing project: providing services to taxonomists for standard genome sequencing and annotation.</title>
        <authorList>
            <consortium name="The Broad Institute Genomics Platform"/>
            <consortium name="The Broad Institute Genome Sequencing Center for Infectious Disease"/>
            <person name="Wu L."/>
            <person name="Ma J."/>
        </authorList>
    </citation>
    <scope>NUCLEOTIDE SEQUENCE [LARGE SCALE GENOMIC DNA]</scope>
    <source>
        <strain evidence="2 3">CGMCC 1.12554</strain>
    </source>
</reference>
<sequence>MIDNLEAAKSANVHHIIPVVAGGPDVPENLITLCEGCHSEAHRDMKHIHESNPELLGKLREVVCEDD</sequence>
<proteinExistence type="predicted"/>
<protein>
    <submittedName>
        <fullName evidence="2">HNH endonuclease</fullName>
    </submittedName>
</protein>
<keyword evidence="2" id="KW-0378">Hydrolase</keyword>
<dbReference type="EMBL" id="JBHTBL010000001">
    <property type="protein sequence ID" value="MFC7323274.1"/>
    <property type="molecule type" value="Genomic_DNA"/>
</dbReference>
<dbReference type="Pfam" id="PF01844">
    <property type="entry name" value="HNH"/>
    <property type="match status" value="1"/>
</dbReference>
<comment type="caution">
    <text evidence="2">The sequence shown here is derived from an EMBL/GenBank/DDBJ whole genome shotgun (WGS) entry which is preliminary data.</text>
</comment>
<gene>
    <name evidence="2" type="ORF">ACFQMF_01640</name>
</gene>
<accession>A0ABD6AG83</accession>
<organism evidence="2 3">
    <name type="scientific">Halorubrum rutilum</name>
    <dbReference type="NCBI Taxonomy" id="1364933"/>
    <lineage>
        <taxon>Archaea</taxon>
        <taxon>Methanobacteriati</taxon>
        <taxon>Methanobacteriota</taxon>
        <taxon>Stenosarchaea group</taxon>
        <taxon>Halobacteria</taxon>
        <taxon>Halobacteriales</taxon>
        <taxon>Haloferacaceae</taxon>
        <taxon>Halorubrum</taxon>
    </lineage>
</organism>
<evidence type="ECO:0000259" key="1">
    <source>
        <dbReference type="Pfam" id="PF01844"/>
    </source>
</evidence>
<dbReference type="GO" id="GO:0004519">
    <property type="term" value="F:endonuclease activity"/>
    <property type="evidence" value="ECO:0007669"/>
    <property type="project" value="UniProtKB-KW"/>
</dbReference>
<dbReference type="RefSeq" id="WP_379791521.1">
    <property type="nucleotide sequence ID" value="NZ_JBHTBL010000001.1"/>
</dbReference>
<dbReference type="Gene3D" id="1.10.30.50">
    <property type="match status" value="1"/>
</dbReference>
<name>A0ABD6AG83_9EURY</name>